<feature type="compositionally biased region" description="Polar residues" evidence="1">
    <location>
        <begin position="210"/>
        <end position="219"/>
    </location>
</feature>
<feature type="compositionally biased region" description="Basic and acidic residues" evidence="1">
    <location>
        <begin position="220"/>
        <end position="246"/>
    </location>
</feature>
<dbReference type="PANTHER" id="PTHR13384:SF19">
    <property type="entry name" value="G PATCH DOMAIN-CONTAINING PROTEIN 1"/>
    <property type="match status" value="1"/>
</dbReference>
<organism evidence="2 3">
    <name type="scientific">Myotis myotis</name>
    <name type="common">Greater mouse-eared bat</name>
    <name type="synonym">Vespertilio myotis</name>
    <dbReference type="NCBI Taxonomy" id="51298"/>
    <lineage>
        <taxon>Eukaryota</taxon>
        <taxon>Metazoa</taxon>
        <taxon>Chordata</taxon>
        <taxon>Craniata</taxon>
        <taxon>Vertebrata</taxon>
        <taxon>Euteleostomi</taxon>
        <taxon>Mammalia</taxon>
        <taxon>Eutheria</taxon>
        <taxon>Laurasiatheria</taxon>
        <taxon>Chiroptera</taxon>
        <taxon>Yangochiroptera</taxon>
        <taxon>Vespertilionidae</taxon>
        <taxon>Myotis</taxon>
    </lineage>
</organism>
<evidence type="ECO:0000313" key="3">
    <source>
        <dbReference type="Proteomes" id="UP000527355"/>
    </source>
</evidence>
<gene>
    <name evidence="2" type="ORF">mMyoMyo1_005851</name>
</gene>
<protein>
    <submittedName>
        <fullName evidence="2">G-patch domain containing 1</fullName>
    </submittedName>
</protein>
<name>A0A7J7SBH8_MYOMY</name>
<sequence>MKQATDLKAAQLRALSLAQNAASSRTQPPSQVVGHGSWHTALSGGTATTKASNFKPFAKDPEKQKRYEKFLANMKRGQKDALEHCLDPSMTEWERGREREEFARAALLYASSHSTLSSRFTHAKEDDDSDQVEVPRDQENDVNDKQSAVKMKMFGKLTRDTFEWHPDKLLCKRFNVPDPYPDSTLVGLPRVKRDKYSVFNFLTLPETASLPTTQASSEKVLQHRGPDKPRKPSRWDTSKQEKKEDSISEFLSLARSKVGPLEQESSPLVNKEEVHVKESLSNKLVNKDVDSQTEAGESRPSMDLFKAIFASSSEEKSSSSEDEQGDSEDDQEGPGEADFKSSQEELPSVAPTSEPAPQEPAPSFVIQKTQIDEREEFGPRLPPVFCPNARQKLEAPQKEKHKKNKEKHKTKKEHRRKKEKKKKHRKHKHKGKQKNKKSEKSSSSESADSSDSQSEEDTADMSPQELLRRLKHLPLRRQ</sequence>
<feature type="region of interest" description="Disordered" evidence="1">
    <location>
        <begin position="210"/>
        <end position="478"/>
    </location>
</feature>
<feature type="region of interest" description="Disordered" evidence="1">
    <location>
        <begin position="119"/>
        <end position="143"/>
    </location>
</feature>
<dbReference type="AlphaFoldDB" id="A0A7J7SBH8"/>
<evidence type="ECO:0000256" key="1">
    <source>
        <dbReference type="SAM" id="MobiDB-lite"/>
    </source>
</evidence>
<keyword evidence="3" id="KW-1185">Reference proteome</keyword>
<dbReference type="VEuPathDB" id="HostDB:GeneID_118674582"/>
<reference evidence="2 3" key="1">
    <citation type="journal article" date="2020" name="Nature">
        <title>Six reference-quality genomes reveal evolution of bat adaptations.</title>
        <authorList>
            <person name="Jebb D."/>
            <person name="Huang Z."/>
            <person name="Pippel M."/>
            <person name="Hughes G.M."/>
            <person name="Lavrichenko K."/>
            <person name="Devanna P."/>
            <person name="Winkler S."/>
            <person name="Jermiin L.S."/>
            <person name="Skirmuntt E.C."/>
            <person name="Katzourakis A."/>
            <person name="Burkitt-Gray L."/>
            <person name="Ray D.A."/>
            <person name="Sullivan K.A.M."/>
            <person name="Roscito J.G."/>
            <person name="Kirilenko B.M."/>
            <person name="Davalos L.M."/>
            <person name="Corthals A.P."/>
            <person name="Power M.L."/>
            <person name="Jones G."/>
            <person name="Ransome R.D."/>
            <person name="Dechmann D.K.N."/>
            <person name="Locatelli A.G."/>
            <person name="Puechmaille S.J."/>
            <person name="Fedrigo O."/>
            <person name="Jarvis E.D."/>
            <person name="Hiller M."/>
            <person name="Vernes S.C."/>
            <person name="Myers E.W."/>
            <person name="Teeling E.C."/>
        </authorList>
    </citation>
    <scope>NUCLEOTIDE SEQUENCE [LARGE SCALE GENOMIC DNA]</scope>
    <source>
        <strain evidence="2">MMyoMyo1</strain>
        <tissue evidence="2">Flight muscle</tissue>
    </source>
</reference>
<proteinExistence type="predicted"/>
<feature type="compositionally biased region" description="Basic residues" evidence="1">
    <location>
        <begin position="469"/>
        <end position="478"/>
    </location>
</feature>
<feature type="compositionally biased region" description="Basic and acidic residues" evidence="1">
    <location>
        <begin position="133"/>
        <end position="143"/>
    </location>
</feature>
<evidence type="ECO:0000313" key="2">
    <source>
        <dbReference type="EMBL" id="KAF6285699.1"/>
    </source>
</evidence>
<feature type="region of interest" description="Disordered" evidence="1">
    <location>
        <begin position="19"/>
        <end position="38"/>
    </location>
</feature>
<feature type="compositionally biased region" description="Acidic residues" evidence="1">
    <location>
        <begin position="320"/>
        <end position="335"/>
    </location>
</feature>
<feature type="compositionally biased region" description="Basic residues" evidence="1">
    <location>
        <begin position="399"/>
        <end position="435"/>
    </location>
</feature>
<dbReference type="Proteomes" id="UP000527355">
    <property type="component" value="Unassembled WGS sequence"/>
</dbReference>
<dbReference type="EMBL" id="JABWUV010000019">
    <property type="protein sequence ID" value="KAF6285699.1"/>
    <property type="molecule type" value="Genomic_DNA"/>
</dbReference>
<dbReference type="GO" id="GO:0005634">
    <property type="term" value="C:nucleus"/>
    <property type="evidence" value="ECO:0007669"/>
    <property type="project" value="TreeGrafter"/>
</dbReference>
<feature type="compositionally biased region" description="Basic and acidic residues" evidence="1">
    <location>
        <begin position="270"/>
        <end position="290"/>
    </location>
</feature>
<accession>A0A7J7SBH8</accession>
<comment type="caution">
    <text evidence="2">The sequence shown here is derived from an EMBL/GenBank/DDBJ whole genome shotgun (WGS) entry which is preliminary data.</text>
</comment>
<dbReference type="GO" id="GO:0003723">
    <property type="term" value="F:RNA binding"/>
    <property type="evidence" value="ECO:0007669"/>
    <property type="project" value="TreeGrafter"/>
</dbReference>
<feature type="compositionally biased region" description="Polar residues" evidence="1">
    <location>
        <begin position="19"/>
        <end position="30"/>
    </location>
</feature>
<dbReference type="PANTHER" id="PTHR13384">
    <property type="entry name" value="G PATCH DOMAIN-CONTAINING PROTEIN 1"/>
    <property type="match status" value="1"/>
</dbReference>
<dbReference type="Pfam" id="PF26093">
    <property type="entry name" value="HTH_TGH"/>
    <property type="match status" value="1"/>
</dbReference>